<comment type="caution">
    <text evidence="7">The sequence shown here is derived from an EMBL/GenBank/DDBJ whole genome shotgun (WGS) entry which is preliminary data.</text>
</comment>
<dbReference type="EMBL" id="JBEXPZ010000013">
    <property type="protein sequence ID" value="MET9845231.1"/>
    <property type="molecule type" value="Genomic_DNA"/>
</dbReference>
<dbReference type="Pfam" id="PF00501">
    <property type="entry name" value="AMP-binding"/>
    <property type="match status" value="1"/>
</dbReference>
<dbReference type="InterPro" id="IPR000873">
    <property type="entry name" value="AMP-dep_synth/lig_dom"/>
</dbReference>
<comment type="similarity">
    <text evidence="1">Belongs to the ATP-dependent AMP-binding enzyme family.</text>
</comment>
<dbReference type="Gene3D" id="3.40.50.12780">
    <property type="entry name" value="N-terminal domain of ligase-like"/>
    <property type="match status" value="1"/>
</dbReference>
<dbReference type="InterPro" id="IPR045851">
    <property type="entry name" value="AMP-bd_C_sf"/>
</dbReference>
<name>A0ABV2UUJ8_9ACTN</name>
<dbReference type="CDD" id="cd05931">
    <property type="entry name" value="FAAL"/>
    <property type="match status" value="1"/>
</dbReference>
<keyword evidence="8" id="KW-1185">Reference proteome</keyword>
<keyword evidence="2 7" id="KW-0436">Ligase</keyword>
<evidence type="ECO:0000313" key="7">
    <source>
        <dbReference type="EMBL" id="MET9845231.1"/>
    </source>
</evidence>
<feature type="domain" description="AMP-dependent synthetase/ligase" evidence="5">
    <location>
        <begin position="23"/>
        <end position="423"/>
    </location>
</feature>
<protein>
    <submittedName>
        <fullName evidence="7">Fatty acyl-AMP ligase</fullName>
    </submittedName>
</protein>
<gene>
    <name evidence="7" type="ORF">ABZZ21_11740</name>
</gene>
<dbReference type="InterPro" id="IPR040097">
    <property type="entry name" value="FAAL/FAAC"/>
</dbReference>
<organism evidence="7 8">
    <name type="scientific">Streptomyces ossamyceticus</name>
    <dbReference type="NCBI Taxonomy" id="249581"/>
    <lineage>
        <taxon>Bacteria</taxon>
        <taxon>Bacillati</taxon>
        <taxon>Actinomycetota</taxon>
        <taxon>Actinomycetes</taxon>
        <taxon>Kitasatosporales</taxon>
        <taxon>Streptomycetaceae</taxon>
        <taxon>Streptomyces</taxon>
    </lineage>
</organism>
<accession>A0ABV2UUJ8</accession>
<dbReference type="PANTHER" id="PTHR22754:SF32">
    <property type="entry name" value="DISCO-INTERACTING PROTEIN 2"/>
    <property type="match status" value="1"/>
</dbReference>
<dbReference type="Proteomes" id="UP001550210">
    <property type="component" value="Unassembled WGS sequence"/>
</dbReference>
<dbReference type="InterPro" id="IPR042099">
    <property type="entry name" value="ANL_N_sf"/>
</dbReference>
<dbReference type="PANTHER" id="PTHR22754">
    <property type="entry name" value="DISCO-INTERACTING PROTEIN 2 DIP2 -RELATED"/>
    <property type="match status" value="1"/>
</dbReference>
<evidence type="ECO:0000313" key="8">
    <source>
        <dbReference type="Proteomes" id="UP001550210"/>
    </source>
</evidence>
<dbReference type="Gene3D" id="3.30.300.30">
    <property type="match status" value="1"/>
</dbReference>
<dbReference type="Pfam" id="PF23024">
    <property type="entry name" value="AMP-dom_DIP2-like"/>
    <property type="match status" value="1"/>
</dbReference>
<reference evidence="7 8" key="1">
    <citation type="submission" date="2024-06" db="EMBL/GenBank/DDBJ databases">
        <title>The Natural Products Discovery Center: Release of the First 8490 Sequenced Strains for Exploring Actinobacteria Biosynthetic Diversity.</title>
        <authorList>
            <person name="Kalkreuter E."/>
            <person name="Kautsar S.A."/>
            <person name="Yang D."/>
            <person name="Bader C.D."/>
            <person name="Teijaro C.N."/>
            <person name="Fluegel L."/>
            <person name="Davis C.M."/>
            <person name="Simpson J.R."/>
            <person name="Lauterbach L."/>
            <person name="Steele A.D."/>
            <person name="Gui C."/>
            <person name="Meng S."/>
            <person name="Li G."/>
            <person name="Viehrig K."/>
            <person name="Ye F."/>
            <person name="Su P."/>
            <person name="Kiefer A.F."/>
            <person name="Nichols A."/>
            <person name="Cepeda A.J."/>
            <person name="Yan W."/>
            <person name="Fan B."/>
            <person name="Jiang Y."/>
            <person name="Adhikari A."/>
            <person name="Zheng C.-J."/>
            <person name="Schuster L."/>
            <person name="Cowan T.M."/>
            <person name="Smanski M.J."/>
            <person name="Chevrette M.G."/>
            <person name="De Carvalho L.P.S."/>
            <person name="Shen B."/>
        </authorList>
    </citation>
    <scope>NUCLEOTIDE SEQUENCE [LARGE SCALE GENOMIC DNA]</scope>
    <source>
        <strain evidence="7 8">NPDC006434</strain>
    </source>
</reference>
<evidence type="ECO:0000259" key="6">
    <source>
        <dbReference type="Pfam" id="PF23024"/>
    </source>
</evidence>
<evidence type="ECO:0000256" key="1">
    <source>
        <dbReference type="ARBA" id="ARBA00006432"/>
    </source>
</evidence>
<proteinExistence type="inferred from homology"/>
<sequence>MPTDTHPAAPDLRTGGLVTAVRAHAHAAGDDPAVSFADYTEDYAGVIRTVTYEELDRKARAVAAALQKTAPPGARVALVCPHEISYILGFLGCLYAGLVAVPLPAPDVRRSRSRIDAVLLDSDPALVLTTAGAADRVTAALGPGGDDRRVLIIDELAEEDAADWREPVLTADTLAYLQYTSGSTGTPSGVRVTHGNLIANCRQIARASTYLAPGRVVTSWVPFFHDMGLVMGLALPLVQGVHSVHLSPSDFIQSPYRWLKLISDFRAVWTGGPNFAYDLCVDRITDAQKKHLDLSCLEGLVNGSEVVRPHSMDRFNRAFAECGLPPQLDSPAYGLAEATLAVTAPPPTMQPDLVYSFHREALADGKVETCPDDDPSARQMVACGVPLTGIHIRIVDPETWQETEPDRVGEIWVQGPNVADGYWRRPQRTEEVFNARCAGRDGRPVMGEWLRTGDMGFFHRERLFIAGRLKDLIIIDGRNHDPADLETTVQAALDGHDLGTGGVAVFAVDGEDGERVVAVAEIRRRAGDLDAVGAEVRRAVADGHGVPVSDVVLIPWGEIPRTSSRKVKRGLCRDHYLRGELRAL</sequence>
<evidence type="ECO:0000256" key="3">
    <source>
        <dbReference type="ARBA" id="ARBA00022832"/>
    </source>
</evidence>
<keyword evidence="4" id="KW-0443">Lipid metabolism</keyword>
<dbReference type="GO" id="GO:0016874">
    <property type="term" value="F:ligase activity"/>
    <property type="evidence" value="ECO:0007669"/>
    <property type="project" value="UniProtKB-KW"/>
</dbReference>
<feature type="domain" description="AMP-binding enzyme C-terminal" evidence="6">
    <location>
        <begin position="471"/>
        <end position="583"/>
    </location>
</feature>
<evidence type="ECO:0000256" key="4">
    <source>
        <dbReference type="ARBA" id="ARBA00023098"/>
    </source>
</evidence>
<dbReference type="InterPro" id="IPR025110">
    <property type="entry name" value="AMP-bd_C"/>
</dbReference>
<evidence type="ECO:0000256" key="2">
    <source>
        <dbReference type="ARBA" id="ARBA00022598"/>
    </source>
</evidence>
<evidence type="ECO:0000259" key="5">
    <source>
        <dbReference type="Pfam" id="PF00501"/>
    </source>
</evidence>
<keyword evidence="3" id="KW-0276">Fatty acid metabolism</keyword>
<dbReference type="SUPFAM" id="SSF56801">
    <property type="entry name" value="Acetyl-CoA synthetase-like"/>
    <property type="match status" value="1"/>
</dbReference>
<dbReference type="RefSeq" id="WP_355395934.1">
    <property type="nucleotide sequence ID" value="NZ_JBEGHN010000012.1"/>
</dbReference>